<gene>
    <name evidence="9" type="primary">ung</name>
    <name evidence="13" type="ORF">LNKW23_28850</name>
</gene>
<proteinExistence type="inferred from homology"/>
<dbReference type="NCBIfam" id="NF003588">
    <property type="entry name" value="PRK05254.1-1"/>
    <property type="match status" value="1"/>
</dbReference>
<evidence type="ECO:0000256" key="9">
    <source>
        <dbReference type="HAMAP-Rule" id="MF_00148"/>
    </source>
</evidence>
<evidence type="ECO:0000256" key="2">
    <source>
        <dbReference type="ARBA" id="ARBA00002631"/>
    </source>
</evidence>
<dbReference type="PROSITE" id="PS00130">
    <property type="entry name" value="U_DNA_GLYCOSYLASE"/>
    <property type="match status" value="1"/>
</dbReference>
<dbReference type="PANTHER" id="PTHR11264:SF0">
    <property type="entry name" value="URACIL-DNA GLYCOSYLASE"/>
    <property type="match status" value="1"/>
</dbReference>
<dbReference type="InterPro" id="IPR002043">
    <property type="entry name" value="UDG_fam1"/>
</dbReference>
<dbReference type="Pfam" id="PF03167">
    <property type="entry name" value="UDG"/>
    <property type="match status" value="1"/>
</dbReference>
<dbReference type="InterPro" id="IPR018085">
    <property type="entry name" value="Ura-DNA_Glyclase_AS"/>
</dbReference>
<evidence type="ECO:0000313" key="14">
    <source>
        <dbReference type="Proteomes" id="UP001239909"/>
    </source>
</evidence>
<keyword evidence="7 9" id="KW-0378">Hydrolase</keyword>
<comment type="caution">
    <text evidence="13">The sequence shown here is derived from an EMBL/GenBank/DDBJ whole genome shotgun (WGS) entry which is preliminary data.</text>
</comment>
<dbReference type="Gene3D" id="3.40.470.10">
    <property type="entry name" value="Uracil-DNA glycosylase-like domain"/>
    <property type="match status" value="1"/>
</dbReference>
<comment type="function">
    <text evidence="2 9 11">Excises uracil residues from the DNA which can arise as a result of misincorporation of dUMP residues by DNA polymerase or due to deamination of cytosine.</text>
</comment>
<feature type="domain" description="Uracil-DNA glycosylase-like" evidence="12">
    <location>
        <begin position="51"/>
        <end position="210"/>
    </location>
</feature>
<dbReference type="EC" id="3.2.2.27" evidence="4 9"/>
<feature type="active site" description="Proton acceptor" evidence="9 10">
    <location>
        <position position="66"/>
    </location>
</feature>
<reference evidence="13 14" key="1">
    <citation type="submission" date="2023-04" db="EMBL/GenBank/DDBJ databases">
        <title>Marinoamorphus aggregata gen. nov., sp. Nov., isolate from tissue of brittle star Ophioplocus japonicus.</title>
        <authorList>
            <person name="Kawano K."/>
            <person name="Sawayama S."/>
            <person name="Nakagawa S."/>
        </authorList>
    </citation>
    <scope>NUCLEOTIDE SEQUENCE [LARGE SCALE GENOMIC DNA]</scope>
    <source>
        <strain evidence="13 14">NKW23</strain>
    </source>
</reference>
<protein>
    <recommendedName>
        <fullName evidence="5 9">Uracil-DNA glycosylase</fullName>
        <shortName evidence="9">UDG</shortName>
        <ecNumber evidence="4 9">3.2.2.27</ecNumber>
    </recommendedName>
</protein>
<comment type="similarity">
    <text evidence="3 9 11">Belongs to the uracil-DNA glycosylase (UDG) superfamily. UNG family.</text>
</comment>
<evidence type="ECO:0000256" key="10">
    <source>
        <dbReference type="PROSITE-ProRule" id="PRU10072"/>
    </source>
</evidence>
<evidence type="ECO:0000259" key="12">
    <source>
        <dbReference type="SMART" id="SM00986"/>
    </source>
</evidence>
<dbReference type="CDD" id="cd10027">
    <property type="entry name" value="UDG-F1-like"/>
    <property type="match status" value="1"/>
</dbReference>
<name>A0ABQ6LK94_9RHOB</name>
<evidence type="ECO:0000256" key="5">
    <source>
        <dbReference type="ARBA" id="ARBA00018429"/>
    </source>
</evidence>
<dbReference type="NCBIfam" id="NF003592">
    <property type="entry name" value="PRK05254.1-5"/>
    <property type="match status" value="1"/>
</dbReference>
<dbReference type="EMBL" id="BSYI01000022">
    <property type="protein sequence ID" value="GMG83672.1"/>
    <property type="molecule type" value="Genomic_DNA"/>
</dbReference>
<evidence type="ECO:0000256" key="3">
    <source>
        <dbReference type="ARBA" id="ARBA00008184"/>
    </source>
</evidence>
<sequence length="221" mass="23798">MSGFRLDLSRLGGWAALPFFAEGGIAAVEARLAAEQAEILPPAGEIFAALELTPPERVRAVILGQDPYPTPGDANGLAFSVHPGQALPRSLRNIHAELATDLGRAPPNGDLRPWARAGVLLLNSVLTVPAGQAGGHQNRIGWEPLAREVLELVSRRPTAFLLWGARAQALASHIHDDPRHLVIRTAHPSPLSARRGFFGSRPFSRVNAWLGERGEPEIAWV</sequence>
<keyword evidence="8 9" id="KW-0234">DNA repair</keyword>
<dbReference type="SUPFAM" id="SSF52141">
    <property type="entry name" value="Uracil-DNA glycosylase-like"/>
    <property type="match status" value="1"/>
</dbReference>
<dbReference type="HAMAP" id="MF_00148">
    <property type="entry name" value="UDG"/>
    <property type="match status" value="1"/>
</dbReference>
<keyword evidence="9" id="KW-0963">Cytoplasm</keyword>
<evidence type="ECO:0000313" key="13">
    <source>
        <dbReference type="EMBL" id="GMG83672.1"/>
    </source>
</evidence>
<dbReference type="Proteomes" id="UP001239909">
    <property type="component" value="Unassembled WGS sequence"/>
</dbReference>
<dbReference type="InterPro" id="IPR036895">
    <property type="entry name" value="Uracil-DNA_glycosylase-like_sf"/>
</dbReference>
<evidence type="ECO:0000256" key="4">
    <source>
        <dbReference type="ARBA" id="ARBA00012030"/>
    </source>
</evidence>
<comment type="subcellular location">
    <subcellularLocation>
        <location evidence="9">Cytoplasm</location>
    </subcellularLocation>
</comment>
<dbReference type="SMART" id="SM00987">
    <property type="entry name" value="UreE_C"/>
    <property type="match status" value="1"/>
</dbReference>
<dbReference type="InterPro" id="IPR005122">
    <property type="entry name" value="Uracil-DNA_glycosylase-like"/>
</dbReference>
<dbReference type="PANTHER" id="PTHR11264">
    <property type="entry name" value="URACIL-DNA GLYCOSYLASE"/>
    <property type="match status" value="1"/>
</dbReference>
<keyword evidence="14" id="KW-1185">Reference proteome</keyword>
<evidence type="ECO:0000256" key="6">
    <source>
        <dbReference type="ARBA" id="ARBA00022763"/>
    </source>
</evidence>
<evidence type="ECO:0000256" key="7">
    <source>
        <dbReference type="ARBA" id="ARBA00022801"/>
    </source>
</evidence>
<dbReference type="SMART" id="SM00986">
    <property type="entry name" value="UDG"/>
    <property type="match status" value="1"/>
</dbReference>
<evidence type="ECO:0000256" key="8">
    <source>
        <dbReference type="ARBA" id="ARBA00023204"/>
    </source>
</evidence>
<evidence type="ECO:0000256" key="1">
    <source>
        <dbReference type="ARBA" id="ARBA00001400"/>
    </source>
</evidence>
<dbReference type="NCBIfam" id="TIGR00628">
    <property type="entry name" value="ung"/>
    <property type="match status" value="1"/>
</dbReference>
<evidence type="ECO:0000256" key="11">
    <source>
        <dbReference type="RuleBase" id="RU003780"/>
    </source>
</evidence>
<accession>A0ABQ6LK94</accession>
<dbReference type="RefSeq" id="WP_285672465.1">
    <property type="nucleotide sequence ID" value="NZ_BSYI01000022.1"/>
</dbReference>
<organism evidence="13 14">
    <name type="scientific">Paralimibaculum aggregatum</name>
    <dbReference type="NCBI Taxonomy" id="3036245"/>
    <lineage>
        <taxon>Bacteria</taxon>
        <taxon>Pseudomonadati</taxon>
        <taxon>Pseudomonadota</taxon>
        <taxon>Alphaproteobacteria</taxon>
        <taxon>Rhodobacterales</taxon>
        <taxon>Paracoccaceae</taxon>
        <taxon>Paralimibaculum</taxon>
    </lineage>
</organism>
<comment type="catalytic activity">
    <reaction evidence="1 9 11">
        <text>Hydrolyzes single-stranded DNA or mismatched double-stranded DNA and polynucleotides, releasing free uracil.</text>
        <dbReference type="EC" id="3.2.2.27"/>
    </reaction>
</comment>
<keyword evidence="6 9" id="KW-0227">DNA damage</keyword>